<dbReference type="Pfam" id="PF17921">
    <property type="entry name" value="Integrase_H2C2"/>
    <property type="match status" value="1"/>
</dbReference>
<dbReference type="GO" id="GO:0003676">
    <property type="term" value="F:nucleic acid binding"/>
    <property type="evidence" value="ECO:0007669"/>
    <property type="project" value="InterPro"/>
</dbReference>
<dbReference type="InterPro" id="IPR012337">
    <property type="entry name" value="RNaseH-like_sf"/>
</dbReference>
<dbReference type="Gene3D" id="3.30.420.10">
    <property type="entry name" value="Ribonuclease H-like superfamily/Ribonuclease H"/>
    <property type="match status" value="1"/>
</dbReference>
<organism evidence="2">
    <name type="scientific">Sesamum radiatum</name>
    <name type="common">Black benniseed</name>
    <dbReference type="NCBI Taxonomy" id="300843"/>
    <lineage>
        <taxon>Eukaryota</taxon>
        <taxon>Viridiplantae</taxon>
        <taxon>Streptophyta</taxon>
        <taxon>Embryophyta</taxon>
        <taxon>Tracheophyta</taxon>
        <taxon>Spermatophyta</taxon>
        <taxon>Magnoliopsida</taxon>
        <taxon>eudicotyledons</taxon>
        <taxon>Gunneridae</taxon>
        <taxon>Pentapetalae</taxon>
        <taxon>asterids</taxon>
        <taxon>lamiids</taxon>
        <taxon>Lamiales</taxon>
        <taxon>Pedaliaceae</taxon>
        <taxon>Sesamum</taxon>
    </lineage>
</organism>
<dbReference type="EMBL" id="JACGWJ010000125">
    <property type="protein sequence ID" value="KAL0294840.1"/>
    <property type="molecule type" value="Genomic_DNA"/>
</dbReference>
<name>A0AAW2JK45_SESRA</name>
<dbReference type="InterPro" id="IPR041588">
    <property type="entry name" value="Integrase_H2C2"/>
</dbReference>
<dbReference type="PANTHER" id="PTHR48475">
    <property type="entry name" value="RIBONUCLEASE H"/>
    <property type="match status" value="1"/>
</dbReference>
<evidence type="ECO:0000259" key="1">
    <source>
        <dbReference type="Pfam" id="PF17921"/>
    </source>
</evidence>
<dbReference type="Gene3D" id="1.10.340.70">
    <property type="match status" value="1"/>
</dbReference>
<accession>A0AAW2JK45</accession>
<dbReference type="SUPFAM" id="SSF53098">
    <property type="entry name" value="Ribonuclease H-like"/>
    <property type="match status" value="1"/>
</dbReference>
<dbReference type="InterPro" id="IPR036397">
    <property type="entry name" value="RNaseH_sf"/>
</dbReference>
<dbReference type="AlphaFoldDB" id="A0AAW2JK45"/>
<protein>
    <recommendedName>
        <fullName evidence="1">Integrase zinc-binding domain-containing protein</fullName>
    </recommendedName>
</protein>
<reference evidence="2" key="1">
    <citation type="submission" date="2020-06" db="EMBL/GenBank/DDBJ databases">
        <authorList>
            <person name="Li T."/>
            <person name="Hu X."/>
            <person name="Zhang T."/>
            <person name="Song X."/>
            <person name="Zhang H."/>
            <person name="Dai N."/>
            <person name="Sheng W."/>
            <person name="Hou X."/>
            <person name="Wei L."/>
        </authorList>
    </citation>
    <scope>NUCLEOTIDE SEQUENCE</scope>
    <source>
        <strain evidence="2">G02</strain>
        <tissue evidence="2">Leaf</tissue>
    </source>
</reference>
<reference evidence="2" key="2">
    <citation type="journal article" date="2024" name="Plant">
        <title>Genomic evolution and insights into agronomic trait innovations of Sesamum species.</title>
        <authorList>
            <person name="Miao H."/>
            <person name="Wang L."/>
            <person name="Qu L."/>
            <person name="Liu H."/>
            <person name="Sun Y."/>
            <person name="Le M."/>
            <person name="Wang Q."/>
            <person name="Wei S."/>
            <person name="Zheng Y."/>
            <person name="Lin W."/>
            <person name="Duan Y."/>
            <person name="Cao H."/>
            <person name="Xiong S."/>
            <person name="Wang X."/>
            <person name="Wei L."/>
            <person name="Li C."/>
            <person name="Ma Q."/>
            <person name="Ju M."/>
            <person name="Zhao R."/>
            <person name="Li G."/>
            <person name="Mu C."/>
            <person name="Tian Q."/>
            <person name="Mei H."/>
            <person name="Zhang T."/>
            <person name="Gao T."/>
            <person name="Zhang H."/>
        </authorList>
    </citation>
    <scope>NUCLEOTIDE SEQUENCE</scope>
    <source>
        <strain evidence="2">G02</strain>
    </source>
</reference>
<feature type="non-terminal residue" evidence="2">
    <location>
        <position position="312"/>
    </location>
</feature>
<comment type="caution">
    <text evidence="2">The sequence shown here is derived from an EMBL/GenBank/DDBJ whole genome shotgun (WGS) entry which is preliminary data.</text>
</comment>
<sequence length="312" mass="36340">MSKSDAKPRLLRWILLLQEFDLEIKDRRGCENTVADHLSRLNPTYVENMHNSPLQDEFPDEQLFAITQIEEPWFADFANFLAGKVIPPHLSYQQKKKFFSDIKYYLWDEPYLYKRCGDGMVRRCVPEEEMQSILGFCHDREVGGHHGGAKTAAKVLQCGFYWPSLFKDAHKNSHPLSPQTSGQVEVSNREIKQILEKTVGTSRKDWALKLDDALWAYRTAFKTPIGQQRKLQLNELDEIRHHAYENARIFKERTKAWHDARIRPKDFSEGDKVLLFNSRLKLFPGKFRSKWSGPYTVTTVFPHGAVELLGEQ</sequence>
<proteinExistence type="predicted"/>
<evidence type="ECO:0000313" key="2">
    <source>
        <dbReference type="EMBL" id="KAL0294840.1"/>
    </source>
</evidence>
<feature type="domain" description="Integrase zinc-binding" evidence="1">
    <location>
        <begin position="125"/>
        <end position="170"/>
    </location>
</feature>
<gene>
    <name evidence="2" type="ORF">Sradi_6866000</name>
</gene>
<dbReference type="PANTHER" id="PTHR48475:SF1">
    <property type="entry name" value="RNASE H TYPE-1 DOMAIN-CONTAINING PROTEIN"/>
    <property type="match status" value="1"/>
</dbReference>